<accession>A0ABN7T7Z7</accession>
<evidence type="ECO:0000256" key="1">
    <source>
        <dbReference type="SAM" id="MobiDB-lite"/>
    </source>
</evidence>
<sequence>MNEKLERLLPDLAIFKYSIRNPARYDLQIDLVQCVLDRLIETEGVVPLRRATEVLKEYFNKKRSGVCRQLNMSPEKIRTVVFGLAKPFDKRISKVGIINPSFRCINKRMESYIRRGFLLNVRPVYFERIRTWWWDDRIKRGFIRTTKGREIVNRAGCLVRFLIYSQEDSKLEEYRFQLYTEIAERIGKAIEESANGCVNVLTVSYGIFNLTPFFVDEGIIANVVIATRELQFVDRWTIAFVEEKKQRKPKKSKQRVSSDRASSADYRYFSGGDYVSDQHNNSDSNERKRIEKNSLSPTSSRDSQYESLESSINEQKSR</sequence>
<protein>
    <submittedName>
        <fullName evidence="2">Oidioi.mRNA.OKI2018_I69.chr2.g7679.t1.cds</fullName>
    </submittedName>
</protein>
<evidence type="ECO:0000313" key="2">
    <source>
        <dbReference type="EMBL" id="CAG5113589.1"/>
    </source>
</evidence>
<gene>
    <name evidence="2" type="ORF">OKIOD_LOCUS16444</name>
</gene>
<evidence type="ECO:0000313" key="3">
    <source>
        <dbReference type="Proteomes" id="UP001158576"/>
    </source>
</evidence>
<dbReference type="Proteomes" id="UP001158576">
    <property type="component" value="Chromosome 2"/>
</dbReference>
<proteinExistence type="predicted"/>
<organism evidence="2 3">
    <name type="scientific">Oikopleura dioica</name>
    <name type="common">Tunicate</name>
    <dbReference type="NCBI Taxonomy" id="34765"/>
    <lineage>
        <taxon>Eukaryota</taxon>
        <taxon>Metazoa</taxon>
        <taxon>Chordata</taxon>
        <taxon>Tunicata</taxon>
        <taxon>Appendicularia</taxon>
        <taxon>Copelata</taxon>
        <taxon>Oikopleuridae</taxon>
        <taxon>Oikopleura</taxon>
    </lineage>
</organism>
<feature type="region of interest" description="Disordered" evidence="1">
    <location>
        <begin position="249"/>
        <end position="318"/>
    </location>
</feature>
<dbReference type="EMBL" id="OU015567">
    <property type="protein sequence ID" value="CAG5113589.1"/>
    <property type="molecule type" value="Genomic_DNA"/>
</dbReference>
<reference evidence="2 3" key="1">
    <citation type="submission" date="2021-04" db="EMBL/GenBank/DDBJ databases">
        <authorList>
            <person name="Bliznina A."/>
        </authorList>
    </citation>
    <scope>NUCLEOTIDE SEQUENCE [LARGE SCALE GENOMIC DNA]</scope>
</reference>
<name>A0ABN7T7Z7_OIKDI</name>
<keyword evidence="3" id="KW-1185">Reference proteome</keyword>
<feature type="compositionally biased region" description="Polar residues" evidence="1">
    <location>
        <begin position="293"/>
        <end position="318"/>
    </location>
</feature>